<comment type="caution">
    <text evidence="1">The sequence shown here is derived from an EMBL/GenBank/DDBJ whole genome shotgun (WGS) entry which is preliminary data.</text>
</comment>
<protein>
    <submittedName>
        <fullName evidence="1">Uncharacterized protein</fullName>
    </submittedName>
</protein>
<accession>X1LD74</accession>
<gene>
    <name evidence="1" type="ORF">S06H3_13926</name>
</gene>
<organism evidence="1">
    <name type="scientific">marine sediment metagenome</name>
    <dbReference type="NCBI Taxonomy" id="412755"/>
    <lineage>
        <taxon>unclassified sequences</taxon>
        <taxon>metagenomes</taxon>
        <taxon>ecological metagenomes</taxon>
    </lineage>
</organism>
<reference evidence="1" key="1">
    <citation type="journal article" date="2014" name="Front. Microbiol.">
        <title>High frequency of phylogenetically diverse reductive dehalogenase-homologous genes in deep subseafloor sedimentary metagenomes.</title>
        <authorList>
            <person name="Kawai M."/>
            <person name="Futagami T."/>
            <person name="Toyoda A."/>
            <person name="Takaki Y."/>
            <person name="Nishi S."/>
            <person name="Hori S."/>
            <person name="Arai W."/>
            <person name="Tsubouchi T."/>
            <person name="Morono Y."/>
            <person name="Uchiyama I."/>
            <person name="Ito T."/>
            <person name="Fujiyama A."/>
            <person name="Inagaki F."/>
            <person name="Takami H."/>
        </authorList>
    </citation>
    <scope>NUCLEOTIDE SEQUENCE</scope>
    <source>
        <strain evidence="1">Expedition CK06-06</strain>
    </source>
</reference>
<feature type="non-terminal residue" evidence="1">
    <location>
        <position position="1"/>
    </location>
</feature>
<proteinExistence type="predicted"/>
<name>X1LD74_9ZZZZ</name>
<dbReference type="AlphaFoldDB" id="X1LD74"/>
<dbReference type="EMBL" id="BARV01006803">
    <property type="protein sequence ID" value="GAI17043.1"/>
    <property type="molecule type" value="Genomic_DNA"/>
</dbReference>
<evidence type="ECO:0000313" key="1">
    <source>
        <dbReference type="EMBL" id="GAI17043.1"/>
    </source>
</evidence>
<sequence>ISFSGVIFKVSINSYRTATANTEIMQKLRAITDQLNTDFKGVHKGMPIVVWSNRIVFLATGDFQSIGQYGPPAGSKKTVAGNLASIFYGMTPTVAGGQVLSRGQMILTSDYSLPDSNALELGEYFKMPFYEFRAECKNIFGSKETWAGKNLPPLDTASEKDLVRYMTKGVSNFTVEYERWDNIAGKLVWLPGDGTFVDSDHAIQIHKRPGTRALKFTFTLYDSKGIIKQGGKPGRKFTHIVYFGG</sequence>